<gene>
    <name evidence="1" type="ORF">ABUH87_07810</name>
</gene>
<accession>A0ABV3RAV9</accession>
<keyword evidence="2" id="KW-1185">Reference proteome</keyword>
<evidence type="ECO:0000313" key="1">
    <source>
        <dbReference type="EMBL" id="MEW9855085.1"/>
    </source>
</evidence>
<name>A0ABV3RAV9_9SPHN</name>
<evidence type="ECO:0008006" key="3">
    <source>
        <dbReference type="Google" id="ProtNLM"/>
    </source>
</evidence>
<evidence type="ECO:0000313" key="2">
    <source>
        <dbReference type="Proteomes" id="UP001556118"/>
    </source>
</evidence>
<dbReference type="Proteomes" id="UP001556118">
    <property type="component" value="Unassembled WGS sequence"/>
</dbReference>
<comment type="caution">
    <text evidence="1">The sequence shown here is derived from an EMBL/GenBank/DDBJ whole genome shotgun (WGS) entry which is preliminary data.</text>
</comment>
<dbReference type="RefSeq" id="WP_367772217.1">
    <property type="nucleotide sequence ID" value="NZ_JBFNXR010000022.1"/>
</dbReference>
<dbReference type="EMBL" id="JBFNXR010000022">
    <property type="protein sequence ID" value="MEW9855085.1"/>
    <property type="molecule type" value="Genomic_DNA"/>
</dbReference>
<proteinExistence type="predicted"/>
<sequence length="123" mass="14195">MDPITSYRDLTEGIKALSGMSPQMLHLHAGMAIYIISQFLLGSRRASWVALLIVLEIELFNETMNYLFYGSWRWADTLSDIATTLFWPTMCVVVGKYRRWRWARQHALLKAMMVREPNAPANA</sequence>
<reference evidence="1 2" key="1">
    <citation type="submission" date="2024-06" db="EMBL/GenBank/DDBJ databases">
        <title>Novosphingobium rhizovicinus M1R2S20.</title>
        <authorList>
            <person name="Sun J.-Q."/>
        </authorList>
    </citation>
    <scope>NUCLEOTIDE SEQUENCE [LARGE SCALE GENOMIC DNA]</scope>
    <source>
        <strain evidence="1 2">M1R2S20</strain>
    </source>
</reference>
<protein>
    <recommendedName>
        <fullName evidence="3">VanZ like protein</fullName>
    </recommendedName>
</protein>
<organism evidence="1 2">
    <name type="scientific">Novosphingobium rhizovicinum</name>
    <dbReference type="NCBI Taxonomy" id="3228928"/>
    <lineage>
        <taxon>Bacteria</taxon>
        <taxon>Pseudomonadati</taxon>
        <taxon>Pseudomonadota</taxon>
        <taxon>Alphaproteobacteria</taxon>
        <taxon>Sphingomonadales</taxon>
        <taxon>Sphingomonadaceae</taxon>
        <taxon>Novosphingobium</taxon>
    </lineage>
</organism>